<feature type="region of interest" description="Disordered" evidence="1">
    <location>
        <begin position="1"/>
        <end position="57"/>
    </location>
</feature>
<dbReference type="Proteomes" id="UP000053105">
    <property type="component" value="Unassembled WGS sequence"/>
</dbReference>
<organism evidence="2 3">
    <name type="scientific">Melipona quadrifasciata</name>
    <dbReference type="NCBI Taxonomy" id="166423"/>
    <lineage>
        <taxon>Eukaryota</taxon>
        <taxon>Metazoa</taxon>
        <taxon>Ecdysozoa</taxon>
        <taxon>Arthropoda</taxon>
        <taxon>Hexapoda</taxon>
        <taxon>Insecta</taxon>
        <taxon>Pterygota</taxon>
        <taxon>Neoptera</taxon>
        <taxon>Endopterygota</taxon>
        <taxon>Hymenoptera</taxon>
        <taxon>Apocrita</taxon>
        <taxon>Aculeata</taxon>
        <taxon>Apoidea</taxon>
        <taxon>Anthophila</taxon>
        <taxon>Apidae</taxon>
        <taxon>Melipona</taxon>
    </lineage>
</organism>
<feature type="region of interest" description="Disordered" evidence="1">
    <location>
        <begin position="106"/>
        <end position="133"/>
    </location>
</feature>
<evidence type="ECO:0000256" key="1">
    <source>
        <dbReference type="SAM" id="MobiDB-lite"/>
    </source>
</evidence>
<evidence type="ECO:0000313" key="3">
    <source>
        <dbReference type="Proteomes" id="UP000053105"/>
    </source>
</evidence>
<keyword evidence="3" id="KW-1185">Reference proteome</keyword>
<dbReference type="STRING" id="166423.A0A0M9A4J0"/>
<feature type="compositionally biased region" description="Low complexity" evidence="1">
    <location>
        <begin position="12"/>
        <end position="44"/>
    </location>
</feature>
<sequence length="284" mass="32531">MSNKTDDENSRSRSTSYSKSKSYSKFRVLANPLLNNNEPPSQNNGHSAAKYASTNSIPSMMEKESSFAKLIGAVGRRDSNAVLRDNKGRRHSVLEDLKARRDSLFQRARRGSAAEEKENANAKQERKEKRRASECVNRRSSVFYVSQDLLEENQELLEDERVQQANNEGKKGRRKSWHILAKPPKLDRKRRKGIAGVPSQAGSTDGLHTQARQKRPSWWNIFVPDSVASEERNCASDSEKLSNFFRFLCSRISSFGGRFLWKIGEVVFSLQWYMYMMIVQNTIK</sequence>
<protein>
    <submittedName>
        <fullName evidence="2">Uncharacterized protein</fullName>
    </submittedName>
</protein>
<feature type="region of interest" description="Disordered" evidence="1">
    <location>
        <begin position="188"/>
        <end position="210"/>
    </location>
</feature>
<dbReference type="OrthoDB" id="6603708at2759"/>
<name>A0A0M9A4J0_9HYME</name>
<dbReference type="AlphaFoldDB" id="A0A0M9A4J0"/>
<accession>A0A0M9A4J0</accession>
<feature type="compositionally biased region" description="Basic and acidic residues" evidence="1">
    <location>
        <begin position="1"/>
        <end position="11"/>
    </location>
</feature>
<dbReference type="EMBL" id="KQ435736">
    <property type="protein sequence ID" value="KOX77085.1"/>
    <property type="molecule type" value="Genomic_DNA"/>
</dbReference>
<feature type="compositionally biased region" description="Basic and acidic residues" evidence="1">
    <location>
        <begin position="112"/>
        <end position="133"/>
    </location>
</feature>
<proteinExistence type="predicted"/>
<reference evidence="2 3" key="1">
    <citation type="submission" date="2015-07" db="EMBL/GenBank/DDBJ databases">
        <title>The genome of Melipona quadrifasciata.</title>
        <authorList>
            <person name="Pan H."/>
            <person name="Kapheim K."/>
        </authorList>
    </citation>
    <scope>NUCLEOTIDE SEQUENCE [LARGE SCALE GENOMIC DNA]</scope>
    <source>
        <strain evidence="2">0111107301</strain>
        <tissue evidence="2">Whole body</tissue>
    </source>
</reference>
<evidence type="ECO:0000313" key="2">
    <source>
        <dbReference type="EMBL" id="KOX77085.1"/>
    </source>
</evidence>
<gene>
    <name evidence="2" type="ORF">WN51_10479</name>
</gene>